<feature type="region of interest" description="Disordered" evidence="7">
    <location>
        <begin position="1"/>
        <end position="25"/>
    </location>
</feature>
<proteinExistence type="inferred from homology"/>
<keyword evidence="4 8" id="KW-0812">Transmembrane</keyword>
<feature type="transmembrane region" description="Helical" evidence="8">
    <location>
        <begin position="315"/>
        <end position="333"/>
    </location>
</feature>
<evidence type="ECO:0000256" key="6">
    <source>
        <dbReference type="ARBA" id="ARBA00023136"/>
    </source>
</evidence>
<dbReference type="GO" id="GO:0008961">
    <property type="term" value="F:phosphatidylglycerol-prolipoprotein diacylglyceryl transferase activity"/>
    <property type="evidence" value="ECO:0007669"/>
    <property type="project" value="InterPro"/>
</dbReference>
<feature type="transmembrane region" description="Helical" evidence="8">
    <location>
        <begin position="170"/>
        <end position="192"/>
    </location>
</feature>
<evidence type="ECO:0000256" key="4">
    <source>
        <dbReference type="ARBA" id="ARBA00022692"/>
    </source>
</evidence>
<dbReference type="PANTHER" id="PTHR30589">
    <property type="entry name" value="PROLIPOPROTEIN DIACYLGLYCERYL TRANSFERASE"/>
    <property type="match status" value="1"/>
</dbReference>
<dbReference type="PANTHER" id="PTHR30589:SF0">
    <property type="entry name" value="PHOSPHATIDYLGLYCEROL--PROLIPOPROTEIN DIACYLGLYCERYL TRANSFERASE"/>
    <property type="match status" value="1"/>
</dbReference>
<organism evidence="9">
    <name type="scientific">Mycobacterium sp. (strain JLS)</name>
    <dbReference type="NCBI Taxonomy" id="164757"/>
    <lineage>
        <taxon>Bacteria</taxon>
        <taxon>Bacillati</taxon>
        <taxon>Actinomycetota</taxon>
        <taxon>Actinomycetes</taxon>
        <taxon>Mycobacteriales</taxon>
        <taxon>Mycobacteriaceae</taxon>
        <taxon>Mycobacterium</taxon>
    </lineage>
</organism>
<dbReference type="GO" id="GO:0042158">
    <property type="term" value="P:lipoprotein biosynthetic process"/>
    <property type="evidence" value="ECO:0007669"/>
    <property type="project" value="InterPro"/>
</dbReference>
<keyword evidence="9" id="KW-0449">Lipoprotein</keyword>
<dbReference type="AlphaFoldDB" id="A0A5Q5CLM0"/>
<keyword evidence="3 9" id="KW-0808">Transferase</keyword>
<dbReference type="InterPro" id="IPR001640">
    <property type="entry name" value="Lgt"/>
</dbReference>
<dbReference type="GO" id="GO:0005886">
    <property type="term" value="C:plasma membrane"/>
    <property type="evidence" value="ECO:0007669"/>
    <property type="project" value="InterPro"/>
</dbReference>
<feature type="transmembrane region" description="Helical" evidence="8">
    <location>
        <begin position="242"/>
        <end position="266"/>
    </location>
</feature>
<evidence type="ECO:0000256" key="8">
    <source>
        <dbReference type="SAM" id="Phobius"/>
    </source>
</evidence>
<dbReference type="Pfam" id="PF01790">
    <property type="entry name" value="LGT"/>
    <property type="match status" value="1"/>
</dbReference>
<evidence type="ECO:0000313" key="9">
    <source>
        <dbReference type="EMBL" id="ABO00272.1"/>
    </source>
</evidence>
<dbReference type="EMBL" id="CP000580">
    <property type="protein sequence ID" value="ABO00272.1"/>
    <property type="molecule type" value="Genomic_DNA"/>
</dbReference>
<gene>
    <name evidence="9" type="ordered locus">Mjls_4502</name>
</gene>
<sequence length="368" mass="38246">MSPTRAMGASSPTSVDPPHTGAQRRGVETFGCSQIFEQLPQVLTVTHWGQAEGRPIPIRITGWRRDGAAASAPRLERLATVPSLPAGSGRFAYTVSVSNVPGGDWEVGTERTDVSRSGTRLQRIVMPTRPAQLAYGPAVTVWSWPVLVLAGAALALVVQALLLARTDADVAAAVMVSVVSCVVGFAGAKAWYLVASRKPIRRFLSGGACIQGFLLAALTTLAIGGALIGIGAGQLLDATTPGLFLGMALGRPGCFFTGCCAGRPTVSRWGLWSSDRTIAVRRIPVQLWEAAAALVIGLTSLAGVLLGGLPVAGSIFVAAIAAYTGFRQLLFPLRADPHTRRGRHITLAICVVLLVGDLAVAAAVGWGA</sequence>
<feature type="transmembrane region" description="Helical" evidence="8">
    <location>
        <begin position="287"/>
        <end position="309"/>
    </location>
</feature>
<evidence type="ECO:0000256" key="1">
    <source>
        <dbReference type="ARBA" id="ARBA00007150"/>
    </source>
</evidence>
<evidence type="ECO:0000256" key="2">
    <source>
        <dbReference type="ARBA" id="ARBA00022475"/>
    </source>
</evidence>
<keyword evidence="5 8" id="KW-1133">Transmembrane helix</keyword>
<feature type="transmembrane region" description="Helical" evidence="8">
    <location>
        <begin position="345"/>
        <end position="366"/>
    </location>
</feature>
<evidence type="ECO:0000256" key="5">
    <source>
        <dbReference type="ARBA" id="ARBA00022989"/>
    </source>
</evidence>
<protein>
    <submittedName>
        <fullName evidence="9">Prolipoprotein diacylglyceryl transferase</fullName>
    </submittedName>
</protein>
<feature type="transmembrane region" description="Helical" evidence="8">
    <location>
        <begin position="133"/>
        <end position="158"/>
    </location>
</feature>
<evidence type="ECO:0000256" key="3">
    <source>
        <dbReference type="ARBA" id="ARBA00022679"/>
    </source>
</evidence>
<dbReference type="KEGG" id="mjl:Mjls_4502"/>
<accession>A0A5Q5CLM0</accession>
<name>A0A5Q5CLM0_MYCSJ</name>
<feature type="transmembrane region" description="Helical" evidence="8">
    <location>
        <begin position="213"/>
        <end position="236"/>
    </location>
</feature>
<comment type="similarity">
    <text evidence="1">Belongs to the Lgt family.</text>
</comment>
<reference evidence="9" key="1">
    <citation type="submission" date="2007-02" db="EMBL/GenBank/DDBJ databases">
        <title>Complete sequence of Mycobacterium sp. JLS.</title>
        <authorList>
            <consortium name="US DOE Joint Genome Institute"/>
            <person name="Copeland A."/>
            <person name="Lucas S."/>
            <person name="Lapidus A."/>
            <person name="Barry K."/>
            <person name="Detter J.C."/>
            <person name="Glavina del Rio T."/>
            <person name="Hammon N."/>
            <person name="Israni S."/>
            <person name="Dalin E."/>
            <person name="Tice H."/>
            <person name="Pitluck S."/>
            <person name="Chain P."/>
            <person name="Malfatti S."/>
            <person name="Shin M."/>
            <person name="Vergez L."/>
            <person name="Schmutz J."/>
            <person name="Larimer F."/>
            <person name="Land M."/>
            <person name="Hauser L."/>
            <person name="Kyrpides N."/>
            <person name="Mikhailova N."/>
            <person name="Miller C.D."/>
            <person name="Anderson A.J."/>
            <person name="Sims R.C."/>
            <person name="Richardson P."/>
        </authorList>
    </citation>
    <scope>NUCLEOTIDE SEQUENCE [LARGE SCALE GENOMIC DNA]</scope>
    <source>
        <strain evidence="9">JLS</strain>
    </source>
</reference>
<keyword evidence="2" id="KW-1003">Cell membrane</keyword>
<keyword evidence="6 8" id="KW-0472">Membrane</keyword>
<evidence type="ECO:0000256" key="7">
    <source>
        <dbReference type="SAM" id="MobiDB-lite"/>
    </source>
</evidence>